<dbReference type="UniPathway" id="UPA00071"/>
<dbReference type="PATRIC" id="fig|2198.3.peg.2137"/>
<dbReference type="HAMAP" id="MF_01257">
    <property type="entry name" value="CofD"/>
    <property type="match status" value="1"/>
</dbReference>
<accession>A0A101GP40</accession>
<evidence type="ECO:0000313" key="6">
    <source>
        <dbReference type="Proteomes" id="UP000054323"/>
    </source>
</evidence>
<sequence>MITLLSGGTGTPKLLRGMQELLDERDITVIVNTAEDTWLSGNHLSPDLDTVMYLFAGILDTGRWWGIRNDSYITHDLLARLGVEEYIAVGDQDRAIHVARGEMLRSGIRLTEATAALCRSLAVRATVLPMTDSPVTTYVRTDQGEIHFQEYWVKHRGDLAIDGVTRRFPEPPVATGEVIRAIEASDAVVIGPSNPVTSISPILECAGVREALRHQNVIAVSPFIGDAPVSGPASALMRAFGKEPSSAGTCGLYEDFVDVFIQDVRDPVGIKGALRLDTLMINRGKSLDLAKNILTLIYRC</sequence>
<evidence type="ECO:0000313" key="7">
    <source>
        <dbReference type="Proteomes" id="UP000054598"/>
    </source>
</evidence>
<comment type="subunit">
    <text evidence="3">Homodimer.</text>
</comment>
<dbReference type="EMBL" id="LGGD01000094">
    <property type="protein sequence ID" value="KUK61896.1"/>
    <property type="molecule type" value="Genomic_DNA"/>
</dbReference>
<organism evidence="4 6">
    <name type="scientific">Methanoculleus marisnigri</name>
    <dbReference type="NCBI Taxonomy" id="2198"/>
    <lineage>
        <taxon>Archaea</taxon>
        <taxon>Methanobacteriati</taxon>
        <taxon>Methanobacteriota</taxon>
        <taxon>Stenosarchaea group</taxon>
        <taxon>Methanomicrobia</taxon>
        <taxon>Methanomicrobiales</taxon>
        <taxon>Methanomicrobiaceae</taxon>
        <taxon>Methanoculleus</taxon>
    </lineage>
</organism>
<feature type="binding site" evidence="3">
    <location>
        <position position="49"/>
    </location>
    <ligand>
        <name>7,8-didemethyl-8-hydroxy-5-deazariboflavin</name>
        <dbReference type="ChEBI" id="CHEBI:59904"/>
    </ligand>
</feature>
<comment type="catalytic activity">
    <reaction evidence="3">
        <text>(2S)-lactyl-2-diphospho-5'-guanosine + 7,8-didemethyl-8-hydroxy-5-deazariboflavin = oxidized coenzyme F420-0 + GMP + H(+)</text>
        <dbReference type="Rhea" id="RHEA:63444"/>
        <dbReference type="ChEBI" id="CHEBI:15378"/>
        <dbReference type="ChEBI" id="CHEBI:58115"/>
        <dbReference type="ChEBI" id="CHEBI:59435"/>
        <dbReference type="ChEBI" id="CHEBI:59904"/>
        <dbReference type="ChEBI" id="CHEBI:59907"/>
        <dbReference type="EC" id="2.7.8.28"/>
    </reaction>
</comment>
<evidence type="ECO:0000256" key="3">
    <source>
        <dbReference type="HAMAP-Rule" id="MF_01257"/>
    </source>
</evidence>
<dbReference type="CDD" id="cd07186">
    <property type="entry name" value="CofD_like"/>
    <property type="match status" value="1"/>
</dbReference>
<keyword evidence="1 3" id="KW-0808">Transferase</keyword>
<comment type="caution">
    <text evidence="3">Lacks conserved residue(s) required for the propagation of feature annotation.</text>
</comment>
<comment type="cofactor">
    <cofactor evidence="3">
        <name>Mg(2+)</name>
        <dbReference type="ChEBI" id="CHEBI:18420"/>
    </cofactor>
</comment>
<dbReference type="Gene3D" id="1.10.8.240">
    <property type="entry name" value="CofD-like domain"/>
    <property type="match status" value="1"/>
</dbReference>
<comment type="function">
    <text evidence="3">Catalyzes the transfer of the 2-phospholactate moiety from (2S)-lactyl-2-diphospho-5'-guanosine to 7,8-didemethyl-8-hydroxy-5-deazariboflavin (FO) with the formation of oxidized coenzyme F420-0 and GMP.</text>
</comment>
<dbReference type="EC" id="2.7.8.28" evidence="3"/>
<dbReference type="PANTHER" id="PTHR43007:SF1">
    <property type="entry name" value="2-PHOSPHO-L-LACTATE TRANSFERASE"/>
    <property type="match status" value="1"/>
</dbReference>
<dbReference type="InterPro" id="IPR002882">
    <property type="entry name" value="CofD"/>
</dbReference>
<dbReference type="GO" id="GO:0052645">
    <property type="term" value="P:F420-0 metabolic process"/>
    <property type="evidence" value="ECO:0007669"/>
    <property type="project" value="UniProtKB-UniRule"/>
</dbReference>
<dbReference type="Proteomes" id="UP000054323">
    <property type="component" value="Unassembled WGS sequence"/>
</dbReference>
<dbReference type="GO" id="GO:0043743">
    <property type="term" value="F:LPPG:FO 2-phospho-L-lactate transferase activity"/>
    <property type="evidence" value="ECO:0007669"/>
    <property type="project" value="UniProtKB-EC"/>
</dbReference>
<evidence type="ECO:0000313" key="5">
    <source>
        <dbReference type="EMBL" id="KUK98891.1"/>
    </source>
</evidence>
<comment type="caution">
    <text evidence="4">The sequence shown here is derived from an EMBL/GenBank/DDBJ whole genome shotgun (WGS) entry which is preliminary data.</text>
</comment>
<dbReference type="NCBIfam" id="TIGR01819">
    <property type="entry name" value="F420_cofD"/>
    <property type="match status" value="1"/>
</dbReference>
<proteinExistence type="inferred from homology"/>
<dbReference type="InterPro" id="IPR010115">
    <property type="entry name" value="FbiA/CofD"/>
</dbReference>
<evidence type="ECO:0000313" key="4">
    <source>
        <dbReference type="EMBL" id="KUK61896.1"/>
    </source>
</evidence>
<reference evidence="4" key="1">
    <citation type="journal article" date="2015" name="MBio">
        <title>Genome-resolved metagenomic analysis reveals roles for candidate phyla and other microbial community members in biogeochemical transformations in oil reservoirs.</title>
        <authorList>
            <person name="Hu P."/>
            <person name="Tom L."/>
            <person name="Singh A."/>
            <person name="Thomas B.C."/>
            <person name="Baker B.J."/>
            <person name="Piceno Y.M."/>
            <person name="Andersen G.L."/>
            <person name="Banfield J.F."/>
        </authorList>
    </citation>
    <scope>NUCLEOTIDE SEQUENCE [LARGE SCALE GENOMIC DNA]</scope>
    <source>
        <strain evidence="4">62_101</strain>
        <strain evidence="5">63_41</strain>
    </source>
</reference>
<comment type="similarity">
    <text evidence="3">Belongs to the CofD family.</text>
</comment>
<dbReference type="GO" id="GO:0000287">
    <property type="term" value="F:magnesium ion binding"/>
    <property type="evidence" value="ECO:0007669"/>
    <property type="project" value="InterPro"/>
</dbReference>
<dbReference type="EMBL" id="LGHE01000295">
    <property type="protein sequence ID" value="KUK98891.1"/>
    <property type="molecule type" value="Genomic_DNA"/>
</dbReference>
<name>A0A101GP40_9EURY</name>
<dbReference type="Gene3D" id="3.40.50.10680">
    <property type="entry name" value="CofD-like domains"/>
    <property type="match status" value="1"/>
</dbReference>
<evidence type="ECO:0000256" key="1">
    <source>
        <dbReference type="ARBA" id="ARBA00022679"/>
    </source>
</evidence>
<reference evidence="6 7" key="2">
    <citation type="journal article" date="2015" name="MBio">
        <title>Genome-Resolved Metagenomic Analysis Reveals Roles for Candidate Phyla and Other Microbial Community Members in Biogeochemical Transformations in Oil Reservoirs.</title>
        <authorList>
            <person name="Hu P."/>
            <person name="Tom L."/>
            <person name="Singh A."/>
            <person name="Thomas B.C."/>
            <person name="Baker B.J."/>
            <person name="Piceno Y.M."/>
            <person name="Andersen G.L."/>
            <person name="Banfield J.F."/>
        </authorList>
    </citation>
    <scope>NUCLEOTIDE SEQUENCE [LARGE SCALE GENOMIC DNA]</scope>
</reference>
<gene>
    <name evidence="3" type="primary">cofD</name>
    <name evidence="4" type="ORF">XD82_0896</name>
    <name evidence="5" type="ORF">XE10_1951</name>
</gene>
<dbReference type="InterPro" id="IPR038136">
    <property type="entry name" value="CofD-like_dom_sf"/>
</dbReference>
<dbReference type="SUPFAM" id="SSF142338">
    <property type="entry name" value="CofD-like"/>
    <property type="match status" value="1"/>
</dbReference>
<keyword evidence="2 3" id="KW-0460">Magnesium</keyword>
<dbReference type="AlphaFoldDB" id="A0A101GP40"/>
<evidence type="ECO:0000256" key="2">
    <source>
        <dbReference type="ARBA" id="ARBA00022842"/>
    </source>
</evidence>
<dbReference type="Proteomes" id="UP000054598">
    <property type="component" value="Unassembled WGS sequence"/>
</dbReference>
<protein>
    <recommendedName>
        <fullName evidence="3">2-phospho-L-lactate transferase</fullName>
        <ecNumber evidence="3">2.7.8.28</ecNumber>
    </recommendedName>
    <alternativeName>
        <fullName evidence="3">EPPG:FO PEP transferase</fullName>
    </alternativeName>
</protein>
<comment type="pathway">
    <text evidence="3">Cofactor biosynthesis; coenzyme F420 biosynthesis.</text>
</comment>
<dbReference type="Pfam" id="PF01933">
    <property type="entry name" value="CofD"/>
    <property type="match status" value="1"/>
</dbReference>
<dbReference type="PANTHER" id="PTHR43007">
    <property type="entry name" value="2-PHOSPHO-L-LACTATE TRANSFERASE"/>
    <property type="match status" value="1"/>
</dbReference>